<dbReference type="CDD" id="cd05120">
    <property type="entry name" value="APH_ChoK_like"/>
    <property type="match status" value="1"/>
</dbReference>
<comment type="caution">
    <text evidence="2">The sequence shown here is derived from an EMBL/GenBank/DDBJ whole genome shotgun (WGS) entry which is preliminary data.</text>
</comment>
<dbReference type="PANTHER" id="PTHR21310:SF15">
    <property type="entry name" value="AMINOGLYCOSIDE PHOSPHOTRANSFERASE DOMAIN-CONTAINING PROTEIN"/>
    <property type="match status" value="1"/>
</dbReference>
<dbReference type="InterPro" id="IPR051678">
    <property type="entry name" value="AGP_Transferase"/>
</dbReference>
<proteinExistence type="predicted"/>
<evidence type="ECO:0000313" key="2">
    <source>
        <dbReference type="EMBL" id="KRR20736.1"/>
    </source>
</evidence>
<dbReference type="EMBL" id="LLYB01000086">
    <property type="protein sequence ID" value="KRR20736.1"/>
    <property type="molecule type" value="Genomic_DNA"/>
</dbReference>
<keyword evidence="2" id="KW-0808">Transferase</keyword>
<dbReference type="PIRSF" id="PIRSF000707">
    <property type="entry name" value="Hygromycin-B_kinase"/>
    <property type="match status" value="1"/>
</dbReference>
<dbReference type="Proteomes" id="UP000051660">
    <property type="component" value="Unassembled WGS sequence"/>
</dbReference>
<reference evidence="2 3" key="1">
    <citation type="submission" date="2014-03" db="EMBL/GenBank/DDBJ databases">
        <title>Bradyrhizobium valentinum sp. nov., isolated from effective nodules of Lupinus mariae-josephae, a lupine endemic of basic-lime soils in Eastern Spain.</title>
        <authorList>
            <person name="Duran D."/>
            <person name="Rey L."/>
            <person name="Navarro A."/>
            <person name="Busquets A."/>
            <person name="Imperial J."/>
            <person name="Ruiz-Argueso T."/>
        </authorList>
    </citation>
    <scope>NUCLEOTIDE SEQUENCE [LARGE SCALE GENOMIC DNA]</scope>
    <source>
        <strain evidence="2 3">CCBAU 23086</strain>
    </source>
</reference>
<gene>
    <name evidence="2" type="ORF">CQ14_11570</name>
</gene>
<accession>A0A0R3MSV3</accession>
<dbReference type="Pfam" id="PF01636">
    <property type="entry name" value="APH"/>
    <property type="match status" value="1"/>
</dbReference>
<evidence type="ECO:0000313" key="3">
    <source>
        <dbReference type="Proteomes" id="UP000051660"/>
    </source>
</evidence>
<dbReference type="OrthoDB" id="2801014at2"/>
<organism evidence="2 3">
    <name type="scientific">Bradyrhizobium lablabi</name>
    <dbReference type="NCBI Taxonomy" id="722472"/>
    <lineage>
        <taxon>Bacteria</taxon>
        <taxon>Pseudomonadati</taxon>
        <taxon>Pseudomonadota</taxon>
        <taxon>Alphaproteobacteria</taxon>
        <taxon>Hyphomicrobiales</taxon>
        <taxon>Nitrobacteraceae</taxon>
        <taxon>Bradyrhizobium</taxon>
    </lineage>
</organism>
<dbReference type="InterPro" id="IPR011009">
    <property type="entry name" value="Kinase-like_dom_sf"/>
</dbReference>
<evidence type="ECO:0000259" key="1">
    <source>
        <dbReference type="Pfam" id="PF01636"/>
    </source>
</evidence>
<dbReference type="GO" id="GO:0016740">
    <property type="term" value="F:transferase activity"/>
    <property type="evidence" value="ECO:0007669"/>
    <property type="project" value="UniProtKB-KW"/>
</dbReference>
<feature type="domain" description="Aminoglycoside phosphotransferase" evidence="1">
    <location>
        <begin position="56"/>
        <end position="242"/>
    </location>
</feature>
<dbReference type="SUPFAM" id="SSF56112">
    <property type="entry name" value="Protein kinase-like (PK-like)"/>
    <property type="match status" value="1"/>
</dbReference>
<dbReference type="Gene3D" id="3.90.1200.10">
    <property type="match status" value="1"/>
</dbReference>
<dbReference type="PANTHER" id="PTHR21310">
    <property type="entry name" value="AMINOGLYCOSIDE PHOSPHOTRANSFERASE-RELATED-RELATED"/>
    <property type="match status" value="1"/>
</dbReference>
<dbReference type="InterPro" id="IPR016259">
    <property type="entry name" value="Hygromycin-B_Kinase"/>
</dbReference>
<name>A0A0R3MSV3_9BRAD</name>
<protein>
    <submittedName>
        <fullName evidence="2">Phosphotransferase</fullName>
    </submittedName>
</protein>
<dbReference type="InterPro" id="IPR002575">
    <property type="entry name" value="Aminoglycoside_PTrfase"/>
</dbReference>
<dbReference type="AlphaFoldDB" id="A0A0R3MSV3"/>
<sequence length="317" mass="34862">MTAPLPAFTDYETFRIWRADPAHWLPIARAIARGHGLACAAPQVFSTGTNLVLALDENLILKIFPPFLHAQFVSERGALAQLEGRLRIAIPEIVAEGERDGWPYLVITRLSGELGADVWPSLPEADKERVLAGIGETIAEVQRAPVGPLGQIEPGWDAFMRRQIEGCRARHARLGLPQKFLDGLDDLLRDAVALTALDGPPVILTGEYIPENFLLSRGAAGWQLAGLFDFGDVMTGRGDYDLLGPSAFMTSGMPRRVRSLFAGFGYSAADVTPDLKLRLMALMLLHRASDPVRHICIEGWQQKAADLRELQDLLWPI</sequence>